<dbReference type="EMBL" id="BRZM01003690">
    <property type="protein sequence ID" value="GLD51531.1"/>
    <property type="molecule type" value="Genomic_DNA"/>
</dbReference>
<sequence length="54" mass="6464">MMSRQAYFYRVPPQELHRRNQLQADPAKTRALQTVIDMKNTNPPFCFDPDVIWQ</sequence>
<comment type="caution">
    <text evidence="1">The sequence shown here is derived from an EMBL/GenBank/DDBJ whole genome shotgun (WGS) entry which is preliminary data.</text>
</comment>
<name>A0AAD3MD58_LATJO</name>
<keyword evidence="2" id="KW-1185">Reference proteome</keyword>
<organism evidence="1 2">
    <name type="scientific">Lates japonicus</name>
    <name type="common">Japanese lates</name>
    <dbReference type="NCBI Taxonomy" id="270547"/>
    <lineage>
        <taxon>Eukaryota</taxon>
        <taxon>Metazoa</taxon>
        <taxon>Chordata</taxon>
        <taxon>Craniata</taxon>
        <taxon>Vertebrata</taxon>
        <taxon>Euteleostomi</taxon>
        <taxon>Actinopterygii</taxon>
        <taxon>Neopterygii</taxon>
        <taxon>Teleostei</taxon>
        <taxon>Neoteleostei</taxon>
        <taxon>Acanthomorphata</taxon>
        <taxon>Carangaria</taxon>
        <taxon>Carangaria incertae sedis</taxon>
        <taxon>Centropomidae</taxon>
        <taxon>Lates</taxon>
    </lineage>
</organism>
<reference evidence="1" key="1">
    <citation type="submission" date="2022-08" db="EMBL/GenBank/DDBJ databases">
        <title>Genome sequencing of akame (Lates japonicus).</title>
        <authorList>
            <person name="Hashiguchi Y."/>
            <person name="Takahashi H."/>
        </authorList>
    </citation>
    <scope>NUCLEOTIDE SEQUENCE</scope>
    <source>
        <strain evidence="1">Kochi</strain>
    </source>
</reference>
<proteinExistence type="predicted"/>
<feature type="non-terminal residue" evidence="1">
    <location>
        <position position="54"/>
    </location>
</feature>
<evidence type="ECO:0000313" key="1">
    <source>
        <dbReference type="EMBL" id="GLD51531.1"/>
    </source>
</evidence>
<protein>
    <submittedName>
        <fullName evidence="1">ERC protein 2-like isoform X7</fullName>
    </submittedName>
</protein>
<evidence type="ECO:0000313" key="2">
    <source>
        <dbReference type="Proteomes" id="UP001279410"/>
    </source>
</evidence>
<dbReference type="Proteomes" id="UP001279410">
    <property type="component" value="Unassembled WGS sequence"/>
</dbReference>
<accession>A0AAD3MD58</accession>
<dbReference type="AlphaFoldDB" id="A0AAD3MD58"/>
<gene>
    <name evidence="1" type="ORF">AKAME5_002812300</name>
</gene>